<dbReference type="InterPro" id="IPR012899">
    <property type="entry name" value="LTXXQ"/>
</dbReference>
<name>A0ABW8Q3E0_9NEIS</name>
<gene>
    <name evidence="1" type="ORF">ACI43T_02505</name>
</gene>
<dbReference type="Pfam" id="PF07813">
    <property type="entry name" value="LTXXQ"/>
    <property type="match status" value="1"/>
</dbReference>
<accession>A0ABW8Q3E0</accession>
<protein>
    <submittedName>
        <fullName evidence="1">Spy/CpxP family protein refolding chaperone</fullName>
    </submittedName>
</protein>
<proteinExistence type="predicted"/>
<evidence type="ECO:0000313" key="1">
    <source>
        <dbReference type="EMBL" id="MFK7641372.1"/>
    </source>
</evidence>
<sequence>MFAVLKPYFVPHFLSVFLLVYSSLIYAAPVSSMQLDDFYPNCDVRQLGLTQSQQNSLRKIRSEYRQAADKAYRKTVRSDRTRRQTIIKILSGNMFDQNAARDYVENRYLPNMDFAVDELAIQYRFYQLLNDRQRQQWLATCLR</sequence>
<comment type="caution">
    <text evidence="1">The sequence shown here is derived from an EMBL/GenBank/DDBJ whole genome shotgun (WGS) entry which is preliminary data.</text>
</comment>
<dbReference type="EMBL" id="JBJGEB010000002">
    <property type="protein sequence ID" value="MFK7641372.1"/>
    <property type="molecule type" value="Genomic_DNA"/>
</dbReference>
<keyword evidence="2" id="KW-1185">Reference proteome</keyword>
<reference evidence="1 2" key="1">
    <citation type="submission" date="2024-11" db="EMBL/GenBank/DDBJ databases">
        <authorList>
            <person name="Mikucki A.G."/>
            <person name="Kahler C.M."/>
        </authorList>
    </citation>
    <scope>NUCLEOTIDE SEQUENCE [LARGE SCALE GENOMIC DNA]</scope>
    <source>
        <strain evidence="1 2">EXNM717</strain>
    </source>
</reference>
<dbReference type="Gene3D" id="1.20.120.1490">
    <property type="match status" value="1"/>
</dbReference>
<organism evidence="1 2">
    <name type="scientific">Neisseria oralis</name>
    <dbReference type="NCBI Taxonomy" id="1107316"/>
    <lineage>
        <taxon>Bacteria</taxon>
        <taxon>Pseudomonadati</taxon>
        <taxon>Pseudomonadota</taxon>
        <taxon>Betaproteobacteria</taxon>
        <taxon>Neisseriales</taxon>
        <taxon>Neisseriaceae</taxon>
        <taxon>Neisseria</taxon>
    </lineage>
</organism>
<evidence type="ECO:0000313" key="2">
    <source>
        <dbReference type="Proteomes" id="UP001621964"/>
    </source>
</evidence>
<dbReference type="Proteomes" id="UP001621964">
    <property type="component" value="Unassembled WGS sequence"/>
</dbReference>